<evidence type="ECO:0000313" key="2">
    <source>
        <dbReference type="Proteomes" id="UP000257014"/>
    </source>
</evidence>
<dbReference type="EMBL" id="QEWE01000020">
    <property type="protein sequence ID" value="REJ27590.1"/>
    <property type="molecule type" value="Genomic_DNA"/>
</dbReference>
<dbReference type="AlphaFoldDB" id="A0A3E0K3Q3"/>
<proteinExistence type="predicted"/>
<sequence length="195" mass="22076">MAMQFIFQDQAIHLPERDPGAVRQFMEQINKSLNENGLVFSHFLVSGMPYYGDIYSLVDEYWNKELPVEIVGITEEEWLSEAKREILGYVGRAAGILQELSQTLYSGESSPAVWRQMSDLSEGMEYLLKIFSKTRILSNPDPIISGIQSVSVQLVQALEARDLVLLADLITYEILPLFQQIKERLTAEEGTDVNG</sequence>
<organism evidence="1 2">
    <name type="scientific">Caldibacillus debilis</name>
    <dbReference type="NCBI Taxonomy" id="301148"/>
    <lineage>
        <taxon>Bacteria</taxon>
        <taxon>Bacillati</taxon>
        <taxon>Bacillota</taxon>
        <taxon>Bacilli</taxon>
        <taxon>Bacillales</taxon>
        <taxon>Bacillaceae</taxon>
        <taxon>Caldibacillus</taxon>
    </lineage>
</organism>
<gene>
    <name evidence="1" type="ORF">C6P37_10785</name>
</gene>
<reference evidence="1 2" key="1">
    <citation type="submission" date="2018-03" db="EMBL/GenBank/DDBJ databases">
        <authorList>
            <person name="Keele B.F."/>
        </authorList>
    </citation>
    <scope>NUCLEOTIDE SEQUENCE [LARGE SCALE GENOMIC DNA]</scope>
    <source>
        <strain evidence="1">ZCTH4_d</strain>
    </source>
</reference>
<protein>
    <submittedName>
        <fullName evidence="1">Uncharacterized protein</fullName>
    </submittedName>
</protein>
<name>A0A3E0K3Q3_9BACI</name>
<accession>A0A3E0K3Q3</accession>
<comment type="caution">
    <text evidence="1">The sequence shown here is derived from an EMBL/GenBank/DDBJ whole genome shotgun (WGS) entry which is preliminary data.</text>
</comment>
<dbReference type="Proteomes" id="UP000257014">
    <property type="component" value="Unassembled WGS sequence"/>
</dbReference>
<evidence type="ECO:0000313" key="1">
    <source>
        <dbReference type="EMBL" id="REJ27590.1"/>
    </source>
</evidence>